<dbReference type="PROSITE" id="PS00099">
    <property type="entry name" value="THIOLASE_3"/>
    <property type="match status" value="1"/>
</dbReference>
<evidence type="ECO:0000256" key="5">
    <source>
        <dbReference type="ARBA" id="ARBA00012705"/>
    </source>
</evidence>
<dbReference type="GO" id="GO:0003985">
    <property type="term" value="F:acetyl-CoA C-acetyltransferase activity"/>
    <property type="evidence" value="ECO:0007669"/>
    <property type="project" value="UniProtKB-EC"/>
</dbReference>
<evidence type="ECO:0000256" key="12">
    <source>
        <dbReference type="SAM" id="MobiDB-lite"/>
    </source>
</evidence>
<accession>A0AAN6RVW0</accession>
<evidence type="ECO:0000256" key="11">
    <source>
        <dbReference type="ARBA" id="ARBA00023315"/>
    </source>
</evidence>
<evidence type="ECO:0000256" key="4">
    <source>
        <dbReference type="ARBA" id="ARBA00011881"/>
    </source>
</evidence>
<dbReference type="PANTHER" id="PTHR18919">
    <property type="entry name" value="ACETYL-COA C-ACYLTRANSFERASE"/>
    <property type="match status" value="1"/>
</dbReference>
<evidence type="ECO:0000256" key="2">
    <source>
        <dbReference type="ARBA" id="ARBA00004173"/>
    </source>
</evidence>
<feature type="domain" description="Thiolase N-terminal" evidence="13">
    <location>
        <begin position="38"/>
        <end position="295"/>
    </location>
</feature>
<evidence type="ECO:0000256" key="10">
    <source>
        <dbReference type="ARBA" id="ARBA00023128"/>
    </source>
</evidence>
<dbReference type="InterPro" id="IPR020615">
    <property type="entry name" value="Thiolase_acyl_enz_int_AS"/>
</dbReference>
<evidence type="ECO:0000313" key="16">
    <source>
        <dbReference type="Proteomes" id="UP001303889"/>
    </source>
</evidence>
<keyword evidence="7" id="KW-0479">Metal-binding</keyword>
<dbReference type="PANTHER" id="PTHR18919:SF156">
    <property type="entry name" value="ACETYL-COA ACETYLTRANSFERASE, MITOCHONDRIAL"/>
    <property type="match status" value="1"/>
</dbReference>
<dbReference type="FunFam" id="3.40.47.10:FF:000007">
    <property type="entry name" value="acetyl-CoA acetyltransferase, mitochondrial"/>
    <property type="match status" value="1"/>
</dbReference>
<dbReference type="EMBL" id="MU855417">
    <property type="protein sequence ID" value="KAK3904026.1"/>
    <property type="molecule type" value="Genomic_DNA"/>
</dbReference>
<protein>
    <recommendedName>
        <fullName evidence="5">acetyl-CoA C-acetyltransferase</fullName>
        <ecNumber evidence="5">2.3.1.9</ecNumber>
    </recommendedName>
</protein>
<evidence type="ECO:0000256" key="8">
    <source>
        <dbReference type="ARBA" id="ARBA00022946"/>
    </source>
</evidence>
<dbReference type="InterPro" id="IPR016039">
    <property type="entry name" value="Thiolase-like"/>
</dbReference>
<dbReference type="AlphaFoldDB" id="A0AAN6RVW0"/>
<keyword evidence="6" id="KW-0808">Transferase</keyword>
<comment type="caution">
    <text evidence="15">The sequence shown here is derived from an EMBL/GenBank/DDBJ whole genome shotgun (WGS) entry which is preliminary data.</text>
</comment>
<dbReference type="EC" id="2.3.1.9" evidence="5"/>
<keyword evidence="16" id="KW-1185">Reference proteome</keyword>
<evidence type="ECO:0000256" key="3">
    <source>
        <dbReference type="ARBA" id="ARBA00010982"/>
    </source>
</evidence>
<dbReference type="Proteomes" id="UP001303889">
    <property type="component" value="Unassembled WGS sequence"/>
</dbReference>
<keyword evidence="8" id="KW-0809">Transit peptide</keyword>
<reference evidence="15" key="1">
    <citation type="journal article" date="2023" name="Mol. Phylogenet. Evol.">
        <title>Genome-scale phylogeny and comparative genomics of the fungal order Sordariales.</title>
        <authorList>
            <person name="Hensen N."/>
            <person name="Bonometti L."/>
            <person name="Westerberg I."/>
            <person name="Brannstrom I.O."/>
            <person name="Guillou S."/>
            <person name="Cros-Aarteil S."/>
            <person name="Calhoun S."/>
            <person name="Haridas S."/>
            <person name="Kuo A."/>
            <person name="Mondo S."/>
            <person name="Pangilinan J."/>
            <person name="Riley R."/>
            <person name="LaButti K."/>
            <person name="Andreopoulos B."/>
            <person name="Lipzen A."/>
            <person name="Chen C."/>
            <person name="Yan M."/>
            <person name="Daum C."/>
            <person name="Ng V."/>
            <person name="Clum A."/>
            <person name="Steindorff A."/>
            <person name="Ohm R.A."/>
            <person name="Martin F."/>
            <person name="Silar P."/>
            <person name="Natvig D.O."/>
            <person name="Lalanne C."/>
            <person name="Gautier V."/>
            <person name="Ament-Velasquez S.L."/>
            <person name="Kruys A."/>
            <person name="Hutchinson M.I."/>
            <person name="Powell A.J."/>
            <person name="Barry K."/>
            <person name="Miller A.N."/>
            <person name="Grigoriev I.V."/>
            <person name="Debuchy R."/>
            <person name="Gladieux P."/>
            <person name="Hiltunen Thoren M."/>
            <person name="Johannesson H."/>
        </authorList>
    </citation>
    <scope>NUCLEOTIDE SEQUENCE</scope>
    <source>
        <strain evidence="15">CBS 103.79</strain>
    </source>
</reference>
<dbReference type="SUPFAM" id="SSF53901">
    <property type="entry name" value="Thiolase-like"/>
    <property type="match status" value="2"/>
</dbReference>
<dbReference type="InterPro" id="IPR002155">
    <property type="entry name" value="Thiolase"/>
</dbReference>
<dbReference type="Pfam" id="PF02803">
    <property type="entry name" value="Thiolase_C"/>
    <property type="match status" value="1"/>
</dbReference>
<comment type="subcellular location">
    <subcellularLocation>
        <location evidence="2">Mitochondrion</location>
    </subcellularLocation>
</comment>
<evidence type="ECO:0000256" key="9">
    <source>
        <dbReference type="ARBA" id="ARBA00022958"/>
    </source>
</evidence>
<keyword evidence="10" id="KW-0496">Mitochondrion</keyword>
<reference evidence="15" key="2">
    <citation type="submission" date="2023-05" db="EMBL/GenBank/DDBJ databases">
        <authorList>
            <consortium name="Lawrence Berkeley National Laboratory"/>
            <person name="Steindorff A."/>
            <person name="Hensen N."/>
            <person name="Bonometti L."/>
            <person name="Westerberg I."/>
            <person name="Brannstrom I.O."/>
            <person name="Guillou S."/>
            <person name="Cros-Aarteil S."/>
            <person name="Calhoun S."/>
            <person name="Haridas S."/>
            <person name="Kuo A."/>
            <person name="Mondo S."/>
            <person name="Pangilinan J."/>
            <person name="Riley R."/>
            <person name="Labutti K."/>
            <person name="Andreopoulos B."/>
            <person name="Lipzen A."/>
            <person name="Chen C."/>
            <person name="Yanf M."/>
            <person name="Daum C."/>
            <person name="Ng V."/>
            <person name="Clum A."/>
            <person name="Ohm R."/>
            <person name="Martin F."/>
            <person name="Silar P."/>
            <person name="Natvig D."/>
            <person name="Lalanne C."/>
            <person name="Gautier V."/>
            <person name="Ament-Velasquez S.L."/>
            <person name="Kruys A."/>
            <person name="Hutchinson M.I."/>
            <person name="Powell A.J."/>
            <person name="Barry K."/>
            <person name="Miller A.N."/>
            <person name="Grigoriev I.V."/>
            <person name="Debuchy R."/>
            <person name="Gladieux P."/>
            <person name="Thoren M.H."/>
            <person name="Johannesson H."/>
        </authorList>
    </citation>
    <scope>NUCLEOTIDE SEQUENCE</scope>
    <source>
        <strain evidence="15">CBS 103.79</strain>
    </source>
</reference>
<name>A0AAN6RVW0_9PEZI</name>
<evidence type="ECO:0000256" key="1">
    <source>
        <dbReference type="ARBA" id="ARBA00001958"/>
    </source>
</evidence>
<feature type="domain" description="Thiolase C-terminal" evidence="14">
    <location>
        <begin position="306"/>
        <end position="425"/>
    </location>
</feature>
<dbReference type="GO" id="GO:0006635">
    <property type="term" value="P:fatty acid beta-oxidation"/>
    <property type="evidence" value="ECO:0007669"/>
    <property type="project" value="TreeGrafter"/>
</dbReference>
<dbReference type="InterPro" id="IPR020610">
    <property type="entry name" value="Thiolase_AS"/>
</dbReference>
<comment type="cofactor">
    <cofactor evidence="1">
        <name>K(+)</name>
        <dbReference type="ChEBI" id="CHEBI:29103"/>
    </cofactor>
</comment>
<dbReference type="Pfam" id="PF00108">
    <property type="entry name" value="Thiolase_N"/>
    <property type="match status" value="1"/>
</dbReference>
<proteinExistence type="inferred from homology"/>
<dbReference type="InterPro" id="IPR020617">
    <property type="entry name" value="Thiolase_C"/>
</dbReference>
<evidence type="ECO:0000313" key="15">
    <source>
        <dbReference type="EMBL" id="KAK3904026.1"/>
    </source>
</evidence>
<dbReference type="Gene3D" id="3.40.47.10">
    <property type="match status" value="1"/>
</dbReference>
<dbReference type="SMART" id="SM00753">
    <property type="entry name" value="PAM"/>
    <property type="match status" value="1"/>
</dbReference>
<dbReference type="GO" id="GO:0046872">
    <property type="term" value="F:metal ion binding"/>
    <property type="evidence" value="ECO:0007669"/>
    <property type="project" value="UniProtKB-KW"/>
</dbReference>
<evidence type="ECO:0000259" key="13">
    <source>
        <dbReference type="Pfam" id="PF00108"/>
    </source>
</evidence>
<evidence type="ECO:0000256" key="7">
    <source>
        <dbReference type="ARBA" id="ARBA00022723"/>
    </source>
</evidence>
<dbReference type="GO" id="GO:0005739">
    <property type="term" value="C:mitochondrion"/>
    <property type="evidence" value="ECO:0007669"/>
    <property type="project" value="UniProtKB-SubCell"/>
</dbReference>
<organism evidence="15 16">
    <name type="scientific">Staphylotrichum tortipilum</name>
    <dbReference type="NCBI Taxonomy" id="2831512"/>
    <lineage>
        <taxon>Eukaryota</taxon>
        <taxon>Fungi</taxon>
        <taxon>Dikarya</taxon>
        <taxon>Ascomycota</taxon>
        <taxon>Pezizomycotina</taxon>
        <taxon>Sordariomycetes</taxon>
        <taxon>Sordariomycetidae</taxon>
        <taxon>Sordariales</taxon>
        <taxon>Chaetomiaceae</taxon>
        <taxon>Staphylotrichum</taxon>
    </lineage>
</organism>
<comment type="subunit">
    <text evidence="4">Homotetramer.</text>
</comment>
<dbReference type="CDD" id="cd00751">
    <property type="entry name" value="thiolase"/>
    <property type="match status" value="1"/>
</dbReference>
<keyword evidence="9" id="KW-0630">Potassium</keyword>
<keyword evidence="11" id="KW-0012">Acyltransferase</keyword>
<evidence type="ECO:0000259" key="14">
    <source>
        <dbReference type="Pfam" id="PF02803"/>
    </source>
</evidence>
<dbReference type="PROSITE" id="PS00098">
    <property type="entry name" value="THIOLASE_1"/>
    <property type="match status" value="1"/>
</dbReference>
<comment type="similarity">
    <text evidence="3">Belongs to the thiolase-like superfamily. Thiolase family.</text>
</comment>
<evidence type="ECO:0000256" key="6">
    <source>
        <dbReference type="ARBA" id="ARBA00022679"/>
    </source>
</evidence>
<sequence>MAGQFRHAALRVAPQLRSGSARLFSSHASLRQEVRDAYILSAARTPTAKFNGSYINVTGPQLGAVAIKAAVEKSKVPISKISDVYMGNVLQGAVGQAPARQAAIFAGLPSSVEAITVNKVCASGLKAVVLAAQNIQLGLAEAQVAGGFENMSRVPYYMPRASGLPAFGHVKMEDGLIKDGLTDVYDQIHMGNCAENTAKKYDVSRADQDGYAVQSYERAQAAWKANAFADEIAPVTVKGKKGDTVITTDEGFLDVKLEKVPTLKPAFVRDGTGTVTAANSSTLNDGASALVLGSADVAREFGAGSRVLARICGSADAAVDPIDFPVAPAKAVPIALERAGITKDQVAVWEFNEAFAAVIKANEKILGLEGAKVNPLGGAISLGHALGSSGSRILVTLLHQLKPGEYGVAAICNGGGAATAMVVQRVESVLIIQFLSSIRGFVLDQNGDELRKWLLVENDVAAIYFEMSAQLKGGFPTSNAAALEKLVEKCLPEEDDVPDGKGSPWPGFNSFVKEYLEYWRDVDFDDVVRLHSRLSYLLTSCANALANPTYGTMLLQTSLSLSESLSKLVMGLTRQPHLLAQIQGDMTGEESGERKSIVELAADIIQKIFTSCLTDRSSTRWSQPKGKKVAVYLFANLTLKLLFACEKSRLAVQMFTNLSTSGPALSLYPASQRVTFLYYLGRFNFDHGHYLRAHMCLEEAYRQCPPEFQKHRRQILTHWIPANLLLGRFPSWNLLNRPEAAGFADIFLPICAAVRTGNFVLFHQALALNRDWLWEKGFYLTFLHRLKPLLWRSFTRKTFLLTWQGDAGDGGNRAASLSFDDLVTTAGYVQKLLEGYLPAGASASAPPRAKPPPPQVNNLFLKAVTNNTTSHPTSSTLIPPPGGPRRLMPSEGLLFGNKPPDAESIESVVAGLVYAGLLNGFVARQQRRFAVEGAKRMGGNAAAAGWPNPYASVLERFREAHKEALEACDAAGEGAEPPGEMEDVPGWVRNPG</sequence>
<gene>
    <name evidence="15" type="ORF">C8A05DRAFT_42833</name>
</gene>
<feature type="region of interest" description="Disordered" evidence="12">
    <location>
        <begin position="970"/>
        <end position="992"/>
    </location>
</feature>
<dbReference type="InterPro" id="IPR020616">
    <property type="entry name" value="Thiolase_N"/>
</dbReference>
<dbReference type="NCBIfam" id="TIGR01930">
    <property type="entry name" value="AcCoA-C-Actrans"/>
    <property type="match status" value="1"/>
</dbReference>